<gene>
    <name evidence="6" type="ORF">LR394_30735</name>
</gene>
<dbReference type="PANTHER" id="PTHR43179">
    <property type="entry name" value="RHAMNOSYLTRANSFERASE WBBL"/>
    <property type="match status" value="1"/>
</dbReference>
<dbReference type="Proteomes" id="UP001138997">
    <property type="component" value="Unassembled WGS sequence"/>
</dbReference>
<sequence>MTSPEMSGAVKSLPIAHYGVVLLTQGSRPEALNKAVQSVLDQRGVVTDVVVVGNGWKPTGLPKGARGVALPENLGIPAGRNAGVPHVEGEYLFFLDDDAFLPTPDVLARIAQRFTDEPGVGLIQPRVADPEGLPSPRRWTPRLRVGDPMRSSDVAAIWEGGVALRRDVFTATQGWPAPFFYAHEGIELAWRVWDAGYRVRYDGEIFVNHPVIQPTRHSVFHRFSARNRVWLARRNLPFPVGAIYVLVWFSISALRLRAKEDAMEMLRGYWQGLTQECGPRKRMGWRAVWRMTKAGRPPVI</sequence>
<dbReference type="Gene3D" id="3.90.550.10">
    <property type="entry name" value="Spore Coat Polysaccharide Biosynthesis Protein SpsA, Chain A"/>
    <property type="match status" value="1"/>
</dbReference>
<comment type="caution">
    <text evidence="6">The sequence shown here is derived from an EMBL/GenBank/DDBJ whole genome shotgun (WGS) entry which is preliminary data.</text>
</comment>
<keyword evidence="4 6" id="KW-0808">Transferase</keyword>
<accession>A0A9X1NLJ0</accession>
<name>A0A9X1NLJ0_9ACTN</name>
<dbReference type="InterPro" id="IPR001173">
    <property type="entry name" value="Glyco_trans_2-like"/>
</dbReference>
<evidence type="ECO:0000256" key="1">
    <source>
        <dbReference type="ARBA" id="ARBA00004776"/>
    </source>
</evidence>
<dbReference type="PANTHER" id="PTHR43179:SF12">
    <property type="entry name" value="GALACTOFURANOSYLTRANSFERASE GLFT2"/>
    <property type="match status" value="1"/>
</dbReference>
<keyword evidence="7" id="KW-1185">Reference proteome</keyword>
<evidence type="ECO:0000313" key="6">
    <source>
        <dbReference type="EMBL" id="MCD5315288.1"/>
    </source>
</evidence>
<dbReference type="EMBL" id="JAJOMB010000021">
    <property type="protein sequence ID" value="MCD5315288.1"/>
    <property type="molecule type" value="Genomic_DNA"/>
</dbReference>
<protein>
    <submittedName>
        <fullName evidence="6">Glycosyltransferase</fullName>
        <ecNumber evidence="6">2.4.-.-</ecNumber>
    </submittedName>
</protein>
<proteinExistence type="inferred from homology"/>
<comment type="pathway">
    <text evidence="1">Cell wall biogenesis; cell wall polysaccharide biosynthesis.</text>
</comment>
<dbReference type="SUPFAM" id="SSF53448">
    <property type="entry name" value="Nucleotide-diphospho-sugar transferases"/>
    <property type="match status" value="1"/>
</dbReference>
<evidence type="ECO:0000256" key="2">
    <source>
        <dbReference type="ARBA" id="ARBA00006739"/>
    </source>
</evidence>
<evidence type="ECO:0000259" key="5">
    <source>
        <dbReference type="Pfam" id="PF00535"/>
    </source>
</evidence>
<keyword evidence="3 6" id="KW-0328">Glycosyltransferase</keyword>
<evidence type="ECO:0000313" key="7">
    <source>
        <dbReference type="Proteomes" id="UP001138997"/>
    </source>
</evidence>
<dbReference type="RefSeq" id="WP_231448092.1">
    <property type="nucleotide sequence ID" value="NZ_JAJOMB010000021.1"/>
</dbReference>
<dbReference type="Pfam" id="PF00535">
    <property type="entry name" value="Glycos_transf_2"/>
    <property type="match status" value="1"/>
</dbReference>
<dbReference type="AlphaFoldDB" id="A0A9X1NLJ0"/>
<feature type="domain" description="Glycosyltransferase 2-like" evidence="5">
    <location>
        <begin position="30"/>
        <end position="168"/>
    </location>
</feature>
<evidence type="ECO:0000256" key="3">
    <source>
        <dbReference type="ARBA" id="ARBA00022676"/>
    </source>
</evidence>
<reference evidence="6" key="1">
    <citation type="submission" date="2021-11" db="EMBL/GenBank/DDBJ databases">
        <title>Streptomyces corallinus and Kineosporia corallina sp. nov., two new coral-derived marine actinobacteria.</title>
        <authorList>
            <person name="Buangrab K."/>
            <person name="Sutthacheep M."/>
            <person name="Yeemin T."/>
            <person name="Harunari E."/>
            <person name="Igarashi Y."/>
            <person name="Sripreechasak P."/>
            <person name="Kanchanasin P."/>
            <person name="Tanasupawat S."/>
            <person name="Phongsopitanun W."/>
        </authorList>
    </citation>
    <scope>NUCLEOTIDE SEQUENCE</scope>
    <source>
        <strain evidence="6">JCM 31032</strain>
    </source>
</reference>
<dbReference type="EC" id="2.4.-.-" evidence="6"/>
<dbReference type="InterPro" id="IPR029044">
    <property type="entry name" value="Nucleotide-diphossugar_trans"/>
</dbReference>
<organism evidence="6 7">
    <name type="scientific">Kineosporia babensis</name>
    <dbReference type="NCBI Taxonomy" id="499548"/>
    <lineage>
        <taxon>Bacteria</taxon>
        <taxon>Bacillati</taxon>
        <taxon>Actinomycetota</taxon>
        <taxon>Actinomycetes</taxon>
        <taxon>Kineosporiales</taxon>
        <taxon>Kineosporiaceae</taxon>
        <taxon>Kineosporia</taxon>
    </lineage>
</organism>
<dbReference type="GO" id="GO:0016757">
    <property type="term" value="F:glycosyltransferase activity"/>
    <property type="evidence" value="ECO:0007669"/>
    <property type="project" value="UniProtKB-KW"/>
</dbReference>
<evidence type="ECO:0000256" key="4">
    <source>
        <dbReference type="ARBA" id="ARBA00022679"/>
    </source>
</evidence>
<comment type="similarity">
    <text evidence="2">Belongs to the glycosyltransferase 2 family.</text>
</comment>